<feature type="compositionally biased region" description="Polar residues" evidence="14">
    <location>
        <begin position="658"/>
        <end position="679"/>
    </location>
</feature>
<gene>
    <name evidence="16" type="ORF">DdX_01552</name>
</gene>
<dbReference type="EC" id="2.4.1.221" evidence="3"/>
<comment type="subcellular location">
    <subcellularLocation>
        <location evidence="1">Endoplasmic reticulum</location>
    </subcellularLocation>
</comment>
<feature type="compositionally biased region" description="Basic and acidic residues" evidence="14">
    <location>
        <begin position="644"/>
        <end position="655"/>
    </location>
</feature>
<comment type="caution">
    <text evidence="16">The sequence shown here is derived from an EMBL/GenBank/DDBJ whole genome shotgun (WGS) entry which is preliminary data.</text>
</comment>
<dbReference type="GO" id="GO:0003676">
    <property type="term" value="F:nucleic acid binding"/>
    <property type="evidence" value="ECO:0007669"/>
    <property type="project" value="InterPro"/>
</dbReference>
<dbReference type="GO" id="GO:0046922">
    <property type="term" value="F:peptide-O-fucosyltransferase activity"/>
    <property type="evidence" value="ECO:0007669"/>
    <property type="project" value="UniProtKB-EC"/>
</dbReference>
<comment type="catalytic activity">
    <reaction evidence="12">
        <text>L-seryl-[protein] + GDP-beta-L-fucose = 3-O-(alpha-L-fucosyl)-L-seryl-[protein] + GDP + H(+)</text>
        <dbReference type="Rhea" id="RHEA:63644"/>
        <dbReference type="Rhea" id="RHEA-COMP:9863"/>
        <dbReference type="Rhea" id="RHEA-COMP:17914"/>
        <dbReference type="ChEBI" id="CHEBI:15378"/>
        <dbReference type="ChEBI" id="CHEBI:29999"/>
        <dbReference type="ChEBI" id="CHEBI:57273"/>
        <dbReference type="ChEBI" id="CHEBI:58189"/>
        <dbReference type="ChEBI" id="CHEBI:189632"/>
        <dbReference type="EC" id="2.4.1.221"/>
    </reaction>
    <physiologicalReaction direction="left-to-right" evidence="12">
        <dbReference type="Rhea" id="RHEA:63645"/>
    </physiologicalReaction>
</comment>
<dbReference type="SUPFAM" id="SSF57756">
    <property type="entry name" value="Retrovirus zinc finger-like domains"/>
    <property type="match status" value="1"/>
</dbReference>
<dbReference type="InterPro" id="IPR001878">
    <property type="entry name" value="Znf_CCHC"/>
</dbReference>
<keyword evidence="17" id="KW-1185">Reference proteome</keyword>
<evidence type="ECO:0000259" key="15">
    <source>
        <dbReference type="SMART" id="SM00343"/>
    </source>
</evidence>
<evidence type="ECO:0000256" key="14">
    <source>
        <dbReference type="SAM" id="MobiDB-lite"/>
    </source>
</evidence>
<feature type="region of interest" description="Disordered" evidence="14">
    <location>
        <begin position="595"/>
        <end position="691"/>
    </location>
</feature>
<accession>A0AAD4RE06</accession>
<dbReference type="Pfam" id="PF23309">
    <property type="entry name" value="DUF7083"/>
    <property type="match status" value="1"/>
</dbReference>
<dbReference type="GO" id="GO:0008270">
    <property type="term" value="F:zinc ion binding"/>
    <property type="evidence" value="ECO:0007669"/>
    <property type="project" value="InterPro"/>
</dbReference>
<keyword evidence="4" id="KW-0808">Transferase</keyword>
<dbReference type="Proteomes" id="UP001201812">
    <property type="component" value="Unassembled WGS sequence"/>
</dbReference>
<evidence type="ECO:0000256" key="12">
    <source>
        <dbReference type="ARBA" id="ARBA00048647"/>
    </source>
</evidence>
<dbReference type="GO" id="GO:0019899">
    <property type="term" value="F:enzyme binding"/>
    <property type="evidence" value="ECO:0007669"/>
    <property type="project" value="UniProtKB-ARBA"/>
</dbReference>
<dbReference type="InterPro" id="IPR019378">
    <property type="entry name" value="GDP-Fuc_O-FucTrfase"/>
</dbReference>
<evidence type="ECO:0000256" key="13">
    <source>
        <dbReference type="SAM" id="Coils"/>
    </source>
</evidence>
<feature type="region of interest" description="Disordered" evidence="14">
    <location>
        <begin position="570"/>
        <end position="589"/>
    </location>
</feature>
<dbReference type="InterPro" id="IPR036875">
    <property type="entry name" value="Znf_CCHC_sf"/>
</dbReference>
<comment type="catalytic activity">
    <reaction evidence="11">
        <text>L-threonyl-[protein] + GDP-beta-L-fucose = 3-O-(alpha-L-fucosyl)-L-threonyl-[protein] + GDP + H(+)</text>
        <dbReference type="Rhea" id="RHEA:70491"/>
        <dbReference type="Rhea" id="RHEA-COMP:11060"/>
        <dbReference type="Rhea" id="RHEA-COMP:17915"/>
        <dbReference type="ChEBI" id="CHEBI:15378"/>
        <dbReference type="ChEBI" id="CHEBI:30013"/>
        <dbReference type="ChEBI" id="CHEBI:57273"/>
        <dbReference type="ChEBI" id="CHEBI:58189"/>
        <dbReference type="ChEBI" id="CHEBI:189631"/>
        <dbReference type="EC" id="2.4.1.221"/>
    </reaction>
    <physiologicalReaction direction="left-to-right" evidence="11">
        <dbReference type="Rhea" id="RHEA:70492"/>
    </physiologicalReaction>
</comment>
<evidence type="ECO:0000256" key="1">
    <source>
        <dbReference type="ARBA" id="ARBA00004240"/>
    </source>
</evidence>
<evidence type="ECO:0000256" key="5">
    <source>
        <dbReference type="ARBA" id="ARBA00022824"/>
    </source>
</evidence>
<dbReference type="GO" id="GO:0006004">
    <property type="term" value="P:fucose metabolic process"/>
    <property type="evidence" value="ECO:0007669"/>
    <property type="project" value="UniProtKB-KW"/>
</dbReference>
<dbReference type="Gene3D" id="4.10.60.10">
    <property type="entry name" value="Zinc finger, CCHC-type"/>
    <property type="match status" value="1"/>
</dbReference>
<dbReference type="AlphaFoldDB" id="A0AAD4RE06"/>
<evidence type="ECO:0000256" key="7">
    <source>
        <dbReference type="ARBA" id="ARBA00023277"/>
    </source>
</evidence>
<sequence length="862" mass="96141">MEEIMKQMMEQTRMLQEALAKQAQESREREERAEERITALLASQTGTVPAQSGEQLLISNLSLRIEIFNYSPEEDLDFQAWYKRYGALFEEDGKDVSDAAKARLLVQKLGSVEHHKFLDSIKPKEPKELSFEATVKQLQSLFAPAVSKVMRQYQCFQVKQAAGEDKISFASKVNSLWESCFSTNVNLSTLKCVSFVAGLADSECEAKMRCVRVLEMAETEKCVVTLDELKEECKKIDIFNQSMAGFSNPNQSLNAYALKAQKTKHPRQEARYGRKQSTDSNDMEAGHVTGKNFYGDSSRKLSSFPKYEVQCYCCGENHFKRNCPNANIRCAKCNRVGHFSKMCKFEGGNKVNIGRINVNETGSARRLNSGAYGADEKKCEWEVKLSRMSTAQLKKMTKLMERTGCNNEDAINALEGNDYHLGIAESEIEAYGGAAGLRAIQEAGEERKANQLRASQIRIRSTQLVEKASENSSKKSYNTVSISKLSTGSSKPKPKSSVGCAKQNMEGCSRFNQGARVYFQKWTPGVVVARKAGGEYDVSEVEGQCMSASFQCVNEGTLVKLTANQLRNRNAMSASEEKEEADRANAEVTAEESACCSPIRSEKTDRSQKLRRNARGKVRNKTASKKCAAQKEPLDSPSKCVSLSKDKKLEERSALDKASNQPLSQGSMSQQASENFNSTDESDGTVMDDNWEVNKTNRTARGGNFLCIHWRRADFVRAHSKHVPSVECTAKQIWHHLKMLNLTQVFLSTDAHSGEVGALTEALDTESNGQASIKQFIDNESLSDAAVSIVDQWICSHARHFVGTHLSTFSFRIHEDREILGFPPETTFNRLCSDEEEAEQLKNASDSAIPCEQPAKWTIVVE</sequence>
<evidence type="ECO:0000256" key="6">
    <source>
        <dbReference type="ARBA" id="ARBA00023253"/>
    </source>
</evidence>
<evidence type="ECO:0000256" key="4">
    <source>
        <dbReference type="ARBA" id="ARBA00022679"/>
    </source>
</evidence>
<dbReference type="EMBL" id="JAKKPZ010000001">
    <property type="protein sequence ID" value="KAI1729320.1"/>
    <property type="molecule type" value="Genomic_DNA"/>
</dbReference>
<evidence type="ECO:0000313" key="16">
    <source>
        <dbReference type="EMBL" id="KAI1729320.1"/>
    </source>
</evidence>
<keyword evidence="6" id="KW-0294">Fucose metabolism</keyword>
<feature type="compositionally biased region" description="Basic residues" evidence="14">
    <location>
        <begin position="609"/>
        <end position="624"/>
    </location>
</feature>
<evidence type="ECO:0000256" key="9">
    <source>
        <dbReference type="ARBA" id="ARBA00026232"/>
    </source>
</evidence>
<name>A0AAD4RE06_9BILA</name>
<comment type="similarity">
    <text evidence="8">Belongs to the glycosyltransferase 68 family.</text>
</comment>
<dbReference type="InterPro" id="IPR055510">
    <property type="entry name" value="DUF7083"/>
</dbReference>
<dbReference type="Pfam" id="PF10250">
    <property type="entry name" value="O-FucT"/>
    <property type="match status" value="1"/>
</dbReference>
<feature type="domain" description="CCHC-type" evidence="15">
    <location>
        <begin position="329"/>
        <end position="345"/>
    </location>
</feature>
<dbReference type="SMART" id="SM00343">
    <property type="entry name" value="ZnF_C2HC"/>
    <property type="match status" value="2"/>
</dbReference>
<feature type="region of interest" description="Disordered" evidence="14">
    <location>
        <begin position="266"/>
        <end position="286"/>
    </location>
</feature>
<dbReference type="PANTHER" id="PTHR13398:SF0">
    <property type="entry name" value="GDP-FUCOSE PROTEIN O-FUCOSYLTRANSFERASE 2"/>
    <property type="match status" value="1"/>
</dbReference>
<keyword evidence="7" id="KW-0119">Carbohydrate metabolism</keyword>
<dbReference type="PANTHER" id="PTHR13398">
    <property type="entry name" value="GDP-FUCOSE PROTEIN O-FUCOSYLTRANSFERASE 2"/>
    <property type="match status" value="1"/>
</dbReference>
<evidence type="ECO:0000256" key="8">
    <source>
        <dbReference type="ARBA" id="ARBA00025803"/>
    </source>
</evidence>
<keyword evidence="5" id="KW-0256">Endoplasmic reticulum</keyword>
<feature type="region of interest" description="Disordered" evidence="14">
    <location>
        <begin position="476"/>
        <end position="498"/>
    </location>
</feature>
<dbReference type="InterPro" id="IPR045130">
    <property type="entry name" value="OFUT2-like"/>
</dbReference>
<evidence type="ECO:0000313" key="17">
    <source>
        <dbReference type="Proteomes" id="UP001201812"/>
    </source>
</evidence>
<dbReference type="GO" id="GO:0005783">
    <property type="term" value="C:endoplasmic reticulum"/>
    <property type="evidence" value="ECO:0007669"/>
    <property type="project" value="UniProtKB-SubCell"/>
</dbReference>
<feature type="coiled-coil region" evidence="13">
    <location>
        <begin position="1"/>
        <end position="43"/>
    </location>
</feature>
<proteinExistence type="inferred from homology"/>
<reference evidence="16" key="1">
    <citation type="submission" date="2022-01" db="EMBL/GenBank/DDBJ databases">
        <title>Genome Sequence Resource for Two Populations of Ditylenchus destructor, the Migratory Endoparasitic Phytonematode.</title>
        <authorList>
            <person name="Zhang H."/>
            <person name="Lin R."/>
            <person name="Xie B."/>
        </authorList>
    </citation>
    <scope>NUCLEOTIDE SEQUENCE</scope>
    <source>
        <strain evidence="16">BazhouSP</strain>
    </source>
</reference>
<evidence type="ECO:0000256" key="2">
    <source>
        <dbReference type="ARBA" id="ARBA00004922"/>
    </source>
</evidence>
<feature type="compositionally biased region" description="Low complexity" evidence="14">
    <location>
        <begin position="483"/>
        <end position="497"/>
    </location>
</feature>
<comment type="pathway">
    <text evidence="2">Protein modification; protein glycosylation.</text>
</comment>
<protein>
    <recommendedName>
        <fullName evidence="9">GDP-fucose protein O-fucosyltransferase 2</fullName>
        <ecNumber evidence="3">2.4.1.221</ecNumber>
    </recommendedName>
    <alternativeName>
        <fullName evidence="10">Peptide-O-fucosyltransferase 2</fullName>
    </alternativeName>
</protein>
<evidence type="ECO:0000256" key="11">
    <source>
        <dbReference type="ARBA" id="ARBA00047273"/>
    </source>
</evidence>
<feature type="domain" description="CCHC-type" evidence="15">
    <location>
        <begin position="310"/>
        <end position="325"/>
    </location>
</feature>
<evidence type="ECO:0000256" key="3">
    <source>
        <dbReference type="ARBA" id="ARBA00012196"/>
    </source>
</evidence>
<evidence type="ECO:0000256" key="10">
    <source>
        <dbReference type="ARBA" id="ARBA00033083"/>
    </source>
</evidence>
<keyword evidence="13" id="KW-0175">Coiled coil</keyword>
<dbReference type="Gene3D" id="3.40.50.11350">
    <property type="match status" value="1"/>
</dbReference>
<organism evidence="16 17">
    <name type="scientific">Ditylenchus destructor</name>
    <dbReference type="NCBI Taxonomy" id="166010"/>
    <lineage>
        <taxon>Eukaryota</taxon>
        <taxon>Metazoa</taxon>
        <taxon>Ecdysozoa</taxon>
        <taxon>Nematoda</taxon>
        <taxon>Chromadorea</taxon>
        <taxon>Rhabditida</taxon>
        <taxon>Tylenchina</taxon>
        <taxon>Tylenchomorpha</taxon>
        <taxon>Sphaerularioidea</taxon>
        <taxon>Anguinidae</taxon>
        <taxon>Anguininae</taxon>
        <taxon>Ditylenchus</taxon>
    </lineage>
</organism>